<dbReference type="EMBL" id="JAANIT010001727">
    <property type="protein sequence ID" value="KAG1538977.1"/>
    <property type="molecule type" value="Genomic_DNA"/>
</dbReference>
<dbReference type="PANTHER" id="PTHR47027:SF20">
    <property type="entry name" value="REVERSE TRANSCRIPTASE-LIKE PROTEIN WITH RNA-DIRECTED DNA POLYMERASE DOMAIN"/>
    <property type="match status" value="1"/>
</dbReference>
<dbReference type="PROSITE" id="PS50878">
    <property type="entry name" value="RT_POL"/>
    <property type="match status" value="1"/>
</dbReference>
<evidence type="ECO:0000313" key="2">
    <source>
        <dbReference type="EMBL" id="KAG1538977.1"/>
    </source>
</evidence>
<organism evidence="2 3">
    <name type="scientific">Rhizopus oryzae</name>
    <name type="common">Mucormycosis agent</name>
    <name type="synonym">Rhizopus arrhizus var. delemar</name>
    <dbReference type="NCBI Taxonomy" id="64495"/>
    <lineage>
        <taxon>Eukaryota</taxon>
        <taxon>Fungi</taxon>
        <taxon>Fungi incertae sedis</taxon>
        <taxon>Mucoromycota</taxon>
        <taxon>Mucoromycotina</taxon>
        <taxon>Mucoromycetes</taxon>
        <taxon>Mucorales</taxon>
        <taxon>Mucorineae</taxon>
        <taxon>Rhizopodaceae</taxon>
        <taxon>Rhizopus</taxon>
    </lineage>
</organism>
<comment type="caution">
    <text evidence="2">The sequence shown here is derived from an EMBL/GenBank/DDBJ whole genome shotgun (WGS) entry which is preliminary data.</text>
</comment>
<reference evidence="2" key="1">
    <citation type="journal article" date="2020" name="Microb. Genom.">
        <title>Genetic diversity of clinical and environmental Mucorales isolates obtained from an investigation of mucormycosis cases among solid organ transplant recipients.</title>
        <authorList>
            <person name="Nguyen M.H."/>
            <person name="Kaul D."/>
            <person name="Muto C."/>
            <person name="Cheng S.J."/>
            <person name="Richter R.A."/>
            <person name="Bruno V.M."/>
            <person name="Liu G."/>
            <person name="Beyhan S."/>
            <person name="Sundermann A.J."/>
            <person name="Mounaud S."/>
            <person name="Pasculle A.W."/>
            <person name="Nierman W.C."/>
            <person name="Driscoll E."/>
            <person name="Cumbie R."/>
            <person name="Clancy C.J."/>
            <person name="Dupont C.L."/>
        </authorList>
    </citation>
    <scope>NUCLEOTIDE SEQUENCE</scope>
    <source>
        <strain evidence="2">GL16</strain>
    </source>
</reference>
<protein>
    <recommendedName>
        <fullName evidence="1">Reverse transcriptase domain-containing protein</fullName>
    </recommendedName>
</protein>
<dbReference type="Pfam" id="PF00078">
    <property type="entry name" value="RVT_1"/>
    <property type="match status" value="1"/>
</dbReference>
<evidence type="ECO:0000313" key="3">
    <source>
        <dbReference type="Proteomes" id="UP000717996"/>
    </source>
</evidence>
<name>A0A9P6Y4J8_RHIOR</name>
<dbReference type="OrthoDB" id="2288990at2759"/>
<dbReference type="InterPro" id="IPR000477">
    <property type="entry name" value="RT_dom"/>
</dbReference>
<evidence type="ECO:0000259" key="1">
    <source>
        <dbReference type="PROSITE" id="PS50878"/>
    </source>
</evidence>
<gene>
    <name evidence="2" type="ORF">G6F51_009426</name>
</gene>
<accession>A0A9P6Y4J8</accession>
<proteinExistence type="predicted"/>
<sequence length="159" mass="17879">MYYNAQGGFREVRGTLDLIEICSILRKHHCSNSTLAFLDIKYAYDSVDRSYIWRTLQPYLDPALLDLLKNPFNKVQIGVILGNAKSSCFPPKTGVLQGSILSSFLYFIYINQLPSLLRDHPLPHEAEKDPVDFALSVNCLLYDDDVVLIASSAQLPAIL</sequence>
<dbReference type="Proteomes" id="UP000717996">
    <property type="component" value="Unassembled WGS sequence"/>
</dbReference>
<feature type="domain" description="Reverse transcriptase" evidence="1">
    <location>
        <begin position="1"/>
        <end position="159"/>
    </location>
</feature>
<dbReference type="AlphaFoldDB" id="A0A9P6Y4J8"/>
<dbReference type="PANTHER" id="PTHR47027">
    <property type="entry name" value="REVERSE TRANSCRIPTASE DOMAIN-CONTAINING PROTEIN"/>
    <property type="match status" value="1"/>
</dbReference>